<name>A0AAD8Z5W8_9TELE</name>
<keyword evidence="2" id="KW-1185">Reference proteome</keyword>
<protein>
    <submittedName>
        <fullName evidence="1">Uncharacterized protein</fullName>
    </submittedName>
</protein>
<sequence>MANVETLNEMAQLERSRFGRPPPRHGLKLLHWFAKDCVTFDGNNNMVSQCDPEDEEYGFHYFENRYDRNGIKLLPDVNFPYYVVGNLNSEGSHELPGYVSGEYTGLKDDSNTDRIIVSLDDDWFDKVYITTHTDESNYDSDNTYRITKGLLKIISRLTLAEFLYKTGYQPSATMGTNPVAVDSNVVPANHPIPPRTQDYQIEIEDTPSAQMNCVIFCRASQKVTMPSVQTLNDITHLERSRFGRPPPRHGLKLLYWFATECVTFDKDNNMVSQCEPDNGDYGFHPFQNRYDRSGKKLLPEVNFPYYVLGNLNSEGAQDLPFYIFQEYTGQYGSNKDRIIVSLDNDLFSEVYVAEHSNQSSYSPLGTYRISKGLLMSIRRLTLEDFLRQTGYWHYQLPFLGSL</sequence>
<gene>
    <name evidence="1" type="ORF">P4O66_001891</name>
</gene>
<reference evidence="1" key="1">
    <citation type="submission" date="2023-03" db="EMBL/GenBank/DDBJ databases">
        <title>Electrophorus voltai genome.</title>
        <authorList>
            <person name="Bian C."/>
        </authorList>
    </citation>
    <scope>NUCLEOTIDE SEQUENCE</scope>
    <source>
        <strain evidence="1">CB-2022</strain>
        <tissue evidence="1">Muscle</tissue>
    </source>
</reference>
<proteinExistence type="predicted"/>
<dbReference type="EMBL" id="JAROKS010000019">
    <property type="protein sequence ID" value="KAK1792114.1"/>
    <property type="molecule type" value="Genomic_DNA"/>
</dbReference>
<dbReference type="Proteomes" id="UP001239994">
    <property type="component" value="Unassembled WGS sequence"/>
</dbReference>
<organism evidence="1 2">
    <name type="scientific">Electrophorus voltai</name>
    <dbReference type="NCBI Taxonomy" id="2609070"/>
    <lineage>
        <taxon>Eukaryota</taxon>
        <taxon>Metazoa</taxon>
        <taxon>Chordata</taxon>
        <taxon>Craniata</taxon>
        <taxon>Vertebrata</taxon>
        <taxon>Euteleostomi</taxon>
        <taxon>Actinopterygii</taxon>
        <taxon>Neopterygii</taxon>
        <taxon>Teleostei</taxon>
        <taxon>Ostariophysi</taxon>
        <taxon>Gymnotiformes</taxon>
        <taxon>Gymnotoidei</taxon>
        <taxon>Gymnotidae</taxon>
        <taxon>Electrophorus</taxon>
    </lineage>
</organism>
<dbReference type="PANTHER" id="PTHR38706">
    <property type="entry name" value="SI:CH211-198C19.1-RELATED"/>
    <property type="match status" value="1"/>
</dbReference>
<comment type="caution">
    <text evidence="1">The sequence shown here is derived from an EMBL/GenBank/DDBJ whole genome shotgun (WGS) entry which is preliminary data.</text>
</comment>
<dbReference type="AlphaFoldDB" id="A0AAD8Z5W8"/>
<evidence type="ECO:0000313" key="1">
    <source>
        <dbReference type="EMBL" id="KAK1792114.1"/>
    </source>
</evidence>
<evidence type="ECO:0000313" key="2">
    <source>
        <dbReference type="Proteomes" id="UP001239994"/>
    </source>
</evidence>
<dbReference type="PANTHER" id="PTHR38706:SF2">
    <property type="match status" value="1"/>
</dbReference>
<accession>A0AAD8Z5W8</accession>